<keyword evidence="3" id="KW-1185">Reference proteome</keyword>
<dbReference type="Pfam" id="PF14300">
    <property type="entry name" value="DMP19"/>
    <property type="match status" value="1"/>
</dbReference>
<dbReference type="Proteomes" id="UP001595817">
    <property type="component" value="Unassembled WGS sequence"/>
</dbReference>
<name>A0ABV8X002_9LACT</name>
<organism evidence="2 3">
    <name type="scientific">Chungangia koreensis</name>
    <dbReference type="NCBI Taxonomy" id="752657"/>
    <lineage>
        <taxon>Bacteria</taxon>
        <taxon>Bacillati</taxon>
        <taxon>Bacillota</taxon>
        <taxon>Bacilli</taxon>
        <taxon>Lactobacillales</taxon>
        <taxon>Chungangia</taxon>
    </lineage>
</organism>
<gene>
    <name evidence="2" type="ORF">ACFOZY_01285</name>
</gene>
<dbReference type="InterPro" id="IPR025402">
    <property type="entry name" value="DMP19_C"/>
</dbReference>
<comment type="caution">
    <text evidence="2">The sequence shown here is derived from an EMBL/GenBank/DDBJ whole genome shotgun (WGS) entry which is preliminary data.</text>
</comment>
<evidence type="ECO:0000259" key="1">
    <source>
        <dbReference type="Pfam" id="PF14300"/>
    </source>
</evidence>
<reference evidence="3" key="1">
    <citation type="journal article" date="2019" name="Int. J. Syst. Evol. Microbiol.">
        <title>The Global Catalogue of Microorganisms (GCM) 10K type strain sequencing project: providing services to taxonomists for standard genome sequencing and annotation.</title>
        <authorList>
            <consortium name="The Broad Institute Genomics Platform"/>
            <consortium name="The Broad Institute Genome Sequencing Center for Infectious Disease"/>
            <person name="Wu L."/>
            <person name="Ma J."/>
        </authorList>
    </citation>
    <scope>NUCLEOTIDE SEQUENCE [LARGE SCALE GENOMIC DNA]</scope>
    <source>
        <strain evidence="3">CCUG 59778</strain>
    </source>
</reference>
<proteinExistence type="predicted"/>
<accession>A0ABV8X002</accession>
<dbReference type="EMBL" id="JBHSEC010000001">
    <property type="protein sequence ID" value="MFC4409061.1"/>
    <property type="molecule type" value="Genomic_DNA"/>
</dbReference>
<evidence type="ECO:0000313" key="3">
    <source>
        <dbReference type="Proteomes" id="UP001595817"/>
    </source>
</evidence>
<protein>
    <recommendedName>
        <fullName evidence="1">DNA mimic protein DMP19 C-terminal domain-containing protein</fullName>
    </recommendedName>
</protein>
<sequence length="154" mass="17655">MKPNMKKSELKTKEDIWNAVIAVLSDTDYPSENDVANEAFLLFNYYSDMENGGHENLFNYNAETIDIIGIEKFLTQLTAALRNMNADEYAAILDRYGADMYQMFLGLEDGQVKEAEYYTVFEQADDAYQDLGGKINELLEDYFVKIHGDLIDVE</sequence>
<feature type="domain" description="DNA mimic protein DMP19 C-terminal" evidence="1">
    <location>
        <begin position="34"/>
        <end position="143"/>
    </location>
</feature>
<dbReference type="RefSeq" id="WP_378151418.1">
    <property type="nucleotide sequence ID" value="NZ_JBHSEC010000001.1"/>
</dbReference>
<evidence type="ECO:0000313" key="2">
    <source>
        <dbReference type="EMBL" id="MFC4409061.1"/>
    </source>
</evidence>